<dbReference type="RefSeq" id="WP_150122653.1">
    <property type="nucleotide sequence ID" value="NZ_LECT01000043.1"/>
</dbReference>
<keyword evidence="2" id="KW-1185">Reference proteome</keyword>
<evidence type="ECO:0000313" key="1">
    <source>
        <dbReference type="EMBL" id="KLU02902.1"/>
    </source>
</evidence>
<dbReference type="EMBL" id="LECT01000043">
    <property type="protein sequence ID" value="KLU02902.1"/>
    <property type="molecule type" value="Genomic_DNA"/>
</dbReference>
<reference evidence="1" key="1">
    <citation type="submission" date="2015-05" db="EMBL/GenBank/DDBJ databases">
        <title>Permanent draft genome of Rhodopirellula islandicus K833.</title>
        <authorList>
            <person name="Kizina J."/>
            <person name="Richter M."/>
            <person name="Glockner F.O."/>
            <person name="Harder J."/>
        </authorList>
    </citation>
    <scope>NUCLEOTIDE SEQUENCE [LARGE SCALE GENOMIC DNA]</scope>
    <source>
        <strain evidence="1">K833</strain>
    </source>
</reference>
<name>A0A0J1B867_RHOIS</name>
<dbReference type="AlphaFoldDB" id="A0A0J1B867"/>
<proteinExistence type="predicted"/>
<accession>A0A0J1B867</accession>
<protein>
    <submittedName>
        <fullName evidence="1">Uncharacterized protein</fullName>
    </submittedName>
</protein>
<organism evidence="1 2">
    <name type="scientific">Rhodopirellula islandica</name>
    <dbReference type="NCBI Taxonomy" id="595434"/>
    <lineage>
        <taxon>Bacteria</taxon>
        <taxon>Pseudomonadati</taxon>
        <taxon>Planctomycetota</taxon>
        <taxon>Planctomycetia</taxon>
        <taxon>Pirellulales</taxon>
        <taxon>Pirellulaceae</taxon>
        <taxon>Rhodopirellula</taxon>
    </lineage>
</organism>
<evidence type="ECO:0000313" key="2">
    <source>
        <dbReference type="Proteomes" id="UP000036367"/>
    </source>
</evidence>
<dbReference type="PATRIC" id="fig|595434.4.peg.4932"/>
<sequence>MPVRVVDVGQEWPTYNEEVGQEWPTYNRINKPVSEGPYRILGFCVGLLIQSSGVSSEGGRLFVIKGRAEVIS</sequence>
<gene>
    <name evidence="1" type="ORF">RISK_005198</name>
</gene>
<comment type="caution">
    <text evidence="1">The sequence shown here is derived from an EMBL/GenBank/DDBJ whole genome shotgun (WGS) entry which is preliminary data.</text>
</comment>
<dbReference type="Proteomes" id="UP000036367">
    <property type="component" value="Unassembled WGS sequence"/>
</dbReference>
<dbReference type="STRING" id="595434.RISK_005198"/>